<dbReference type="EMBL" id="MN996769">
    <property type="protein sequence ID" value="QTE34426.1"/>
    <property type="molecule type" value="mRNA"/>
</dbReference>
<name>A0A8A4ZWV6_9HYME</name>
<dbReference type="AlphaFoldDB" id="A0A8A4ZWV6"/>
<sequence>MKSKTSLIAMKIIMFYLLSVVGRSTAAVEEAPSSSLHIPRLNPLSSSLEGYDKPSEKRAYAYISEYKRLPLYNFGIGKRWIDNSEDKRTRPFSFGIGKRLRDYRFGIGKRNNGYRPLSMDYFSVDNMEGYHSREDNVDDFIDDKRGGQPFSFGIGKRDWKLATGEIAVSGRRPNDVIGPKYLLSLGKELSEDENLIQ</sequence>
<organism evidence="2">
    <name type="scientific">Cataglyphis nodus</name>
    <dbReference type="NCBI Taxonomy" id="606565"/>
    <lineage>
        <taxon>Eukaryota</taxon>
        <taxon>Metazoa</taxon>
        <taxon>Ecdysozoa</taxon>
        <taxon>Arthropoda</taxon>
        <taxon>Hexapoda</taxon>
        <taxon>Insecta</taxon>
        <taxon>Pterygota</taxon>
        <taxon>Neoptera</taxon>
        <taxon>Endopterygota</taxon>
        <taxon>Hymenoptera</taxon>
        <taxon>Apocrita</taxon>
        <taxon>Aculeata</taxon>
        <taxon>Formicoidea</taxon>
        <taxon>Formicidae</taxon>
        <taxon>Formicinae</taxon>
        <taxon>Cataglyphis</taxon>
    </lineage>
</organism>
<evidence type="ECO:0000256" key="1">
    <source>
        <dbReference type="SAM" id="SignalP"/>
    </source>
</evidence>
<proteinExistence type="evidence at transcript level"/>
<accession>A0A8A4ZWV6</accession>
<protein>
    <submittedName>
        <fullName evidence="2">Allatostatin-A</fullName>
    </submittedName>
</protein>
<evidence type="ECO:0000313" key="2">
    <source>
        <dbReference type="EMBL" id="QTE34426.1"/>
    </source>
</evidence>
<reference evidence="2" key="1">
    <citation type="journal article" date="2021" name="J. Neurochem.">
        <title>Transcriptomic, peptidomic and mass spectrometry imaging analysis of the brain in the ant Cataglyphis nodus.</title>
        <authorList>
            <person name="Habenstein J."/>
            <person name="Schmitt F."/>
            <person name="Liessem S."/>
            <person name="Ly A."/>
            <person name="Trede D."/>
            <person name="Wegener C."/>
            <person name="Predel R."/>
            <person name="Rossler W."/>
            <person name="Neupert S."/>
        </authorList>
    </citation>
    <scope>NUCLEOTIDE SEQUENCE</scope>
</reference>
<feature type="chain" id="PRO_5032889082" evidence="1">
    <location>
        <begin position="27"/>
        <end position="197"/>
    </location>
</feature>
<keyword evidence="1" id="KW-0732">Signal</keyword>
<feature type="signal peptide" evidence="1">
    <location>
        <begin position="1"/>
        <end position="26"/>
    </location>
</feature>